<reference evidence="1" key="1">
    <citation type="submission" date="2020-02" db="EMBL/GenBank/DDBJ databases">
        <authorList>
            <person name="Meier V. D."/>
        </authorList>
    </citation>
    <scope>NUCLEOTIDE SEQUENCE</scope>
    <source>
        <strain evidence="1">AVDCRST_MAG42</strain>
    </source>
</reference>
<proteinExistence type="predicted"/>
<protein>
    <submittedName>
        <fullName evidence="1">Uncharacterized protein</fullName>
    </submittedName>
</protein>
<dbReference type="AlphaFoldDB" id="A0A6J4I1D8"/>
<organism evidence="1">
    <name type="scientific">uncultured Chthoniobacterales bacterium</name>
    <dbReference type="NCBI Taxonomy" id="1836801"/>
    <lineage>
        <taxon>Bacteria</taxon>
        <taxon>Pseudomonadati</taxon>
        <taxon>Verrucomicrobiota</taxon>
        <taxon>Spartobacteria</taxon>
        <taxon>Chthoniobacterales</taxon>
        <taxon>environmental samples</taxon>
    </lineage>
</organism>
<evidence type="ECO:0000313" key="1">
    <source>
        <dbReference type="EMBL" id="CAA9237271.1"/>
    </source>
</evidence>
<sequence length="55" mass="5833">MTAGFRDASVLRRDGSVSGGAVRSHAPLAATLRALYGNGSTDMAAFEQIFARFTR</sequence>
<gene>
    <name evidence="1" type="ORF">AVDCRST_MAG42-1487</name>
</gene>
<dbReference type="EMBL" id="CADCTA010000059">
    <property type="protein sequence ID" value="CAA9237271.1"/>
    <property type="molecule type" value="Genomic_DNA"/>
</dbReference>
<accession>A0A6J4I1D8</accession>
<name>A0A6J4I1D8_9BACT</name>